<accession>A0A381VBC2</accession>
<name>A0A381VBC2_9ZZZZ</name>
<dbReference type="EMBL" id="UINC01008365">
    <property type="protein sequence ID" value="SVA37662.1"/>
    <property type="molecule type" value="Genomic_DNA"/>
</dbReference>
<dbReference type="AlphaFoldDB" id="A0A381VBC2"/>
<gene>
    <name evidence="1" type="ORF">METZ01_LOCUS90516</name>
</gene>
<organism evidence="1">
    <name type="scientific">marine metagenome</name>
    <dbReference type="NCBI Taxonomy" id="408172"/>
    <lineage>
        <taxon>unclassified sequences</taxon>
        <taxon>metagenomes</taxon>
        <taxon>ecological metagenomes</taxon>
    </lineage>
</organism>
<protein>
    <submittedName>
        <fullName evidence="1">Uncharacterized protein</fullName>
    </submittedName>
</protein>
<evidence type="ECO:0000313" key="1">
    <source>
        <dbReference type="EMBL" id="SVA37662.1"/>
    </source>
</evidence>
<reference evidence="1" key="1">
    <citation type="submission" date="2018-05" db="EMBL/GenBank/DDBJ databases">
        <authorList>
            <person name="Lanie J.A."/>
            <person name="Ng W.-L."/>
            <person name="Kazmierczak K.M."/>
            <person name="Andrzejewski T.M."/>
            <person name="Davidsen T.M."/>
            <person name="Wayne K.J."/>
            <person name="Tettelin H."/>
            <person name="Glass J.I."/>
            <person name="Rusch D."/>
            <person name="Podicherti R."/>
            <person name="Tsui H.-C.T."/>
            <person name="Winkler M.E."/>
        </authorList>
    </citation>
    <scope>NUCLEOTIDE SEQUENCE</scope>
</reference>
<sequence length="144" mass="17126">MKKISVIYFTVSFIFCQVSTQNQLSINFWTGLSEPEKISFVNGAYGTISLLKKHHQHEVRKQYLHDKNWVQPYYIERFYDIADEYRSEEAGYNLKIIIMHMNAFYSNSDNVKIPILEAMRIVSLMQDGYRDKANIRLLQAQRKY</sequence>
<proteinExistence type="predicted"/>